<evidence type="ECO:0000313" key="2">
    <source>
        <dbReference type="EMBL" id="HEB13566.1"/>
    </source>
</evidence>
<dbReference type="PANTHER" id="PTHR36173:SF1">
    <property type="entry name" value="RIBONUCLEASE VAPC22"/>
    <property type="match status" value="1"/>
</dbReference>
<comment type="caution">
    <text evidence="2">The sequence shown here is derived from an EMBL/GenBank/DDBJ whole genome shotgun (WGS) entry which is preliminary data.</text>
</comment>
<reference evidence="2" key="1">
    <citation type="journal article" date="2020" name="mSystems">
        <title>Genome- and Community-Level Interaction Insights into Carbon Utilization and Element Cycling Functions of Hydrothermarchaeota in Hydrothermal Sediment.</title>
        <authorList>
            <person name="Zhou Z."/>
            <person name="Liu Y."/>
            <person name="Xu W."/>
            <person name="Pan J."/>
            <person name="Luo Z.H."/>
            <person name="Li M."/>
        </authorList>
    </citation>
    <scope>NUCLEOTIDE SEQUENCE [LARGE SCALE GENOMIC DNA]</scope>
    <source>
        <strain evidence="2">HyVt-369</strain>
    </source>
</reference>
<dbReference type="Pfam" id="PF01850">
    <property type="entry name" value="PIN"/>
    <property type="match status" value="1"/>
</dbReference>
<organism evidence="2">
    <name type="scientific">candidate division CPR3 bacterium</name>
    <dbReference type="NCBI Taxonomy" id="2268181"/>
    <lineage>
        <taxon>Bacteria</taxon>
        <taxon>Bacteria division CPR3</taxon>
    </lineage>
</organism>
<dbReference type="InterPro" id="IPR041705">
    <property type="entry name" value="PIN_Sll0205"/>
</dbReference>
<protein>
    <submittedName>
        <fullName evidence="2">Type II toxin-antitoxin system VapC family toxin</fullName>
    </submittedName>
</protein>
<sequence length="104" mass="11836">ELIEKNSENLFISSISAFEIGIKHRKGRILLPQEPEKWIPQALSFHGIHDIPIDCHIAEQATSLPAVHRDPCDRIIIATAQIRGMKILTLDKLIRSFPDTECVW</sequence>
<dbReference type="SUPFAM" id="SSF88723">
    <property type="entry name" value="PIN domain-like"/>
    <property type="match status" value="1"/>
</dbReference>
<feature type="domain" description="PIN" evidence="1">
    <location>
        <begin position="2"/>
        <end position="95"/>
    </location>
</feature>
<dbReference type="CDD" id="cd09872">
    <property type="entry name" value="PIN_Sll0205-like"/>
    <property type="match status" value="1"/>
</dbReference>
<proteinExistence type="predicted"/>
<dbReference type="Gene3D" id="3.40.50.1010">
    <property type="entry name" value="5'-nuclease"/>
    <property type="match status" value="1"/>
</dbReference>
<evidence type="ECO:0000259" key="1">
    <source>
        <dbReference type="Pfam" id="PF01850"/>
    </source>
</evidence>
<name>A0A7C1NLT2_UNCC3</name>
<dbReference type="InterPro" id="IPR029060">
    <property type="entry name" value="PIN-like_dom_sf"/>
</dbReference>
<dbReference type="InterPro" id="IPR002716">
    <property type="entry name" value="PIN_dom"/>
</dbReference>
<gene>
    <name evidence="2" type="ORF">ENI13_01145</name>
</gene>
<dbReference type="InterPro" id="IPR052919">
    <property type="entry name" value="TA_system_RNase"/>
</dbReference>
<dbReference type="AlphaFoldDB" id="A0A7C1NLT2"/>
<feature type="non-terminal residue" evidence="2">
    <location>
        <position position="1"/>
    </location>
</feature>
<dbReference type="Proteomes" id="UP000885695">
    <property type="component" value="Unassembled WGS sequence"/>
</dbReference>
<dbReference type="EMBL" id="DRHL01000064">
    <property type="protein sequence ID" value="HEB13566.1"/>
    <property type="molecule type" value="Genomic_DNA"/>
</dbReference>
<accession>A0A7C1NLT2</accession>
<dbReference type="PANTHER" id="PTHR36173">
    <property type="entry name" value="RIBONUCLEASE VAPC16-RELATED"/>
    <property type="match status" value="1"/>
</dbReference>